<organism evidence="1 2">
    <name type="scientific">Crassostrea virginica</name>
    <name type="common">Eastern oyster</name>
    <dbReference type="NCBI Taxonomy" id="6565"/>
    <lineage>
        <taxon>Eukaryota</taxon>
        <taxon>Metazoa</taxon>
        <taxon>Spiralia</taxon>
        <taxon>Lophotrochozoa</taxon>
        <taxon>Mollusca</taxon>
        <taxon>Bivalvia</taxon>
        <taxon>Autobranchia</taxon>
        <taxon>Pteriomorphia</taxon>
        <taxon>Ostreida</taxon>
        <taxon>Ostreoidea</taxon>
        <taxon>Ostreidae</taxon>
        <taxon>Crassostrea</taxon>
    </lineage>
</organism>
<dbReference type="Proteomes" id="UP000694844">
    <property type="component" value="Chromosome 7"/>
</dbReference>
<dbReference type="PANTHER" id="PTHR31751:SF44">
    <property type="entry name" value="SI:CH211-211K8.4-RELATED"/>
    <property type="match status" value="1"/>
</dbReference>
<dbReference type="OrthoDB" id="5987257at2759"/>
<proteinExistence type="predicted"/>
<evidence type="ECO:0000313" key="1">
    <source>
        <dbReference type="Proteomes" id="UP000694844"/>
    </source>
</evidence>
<dbReference type="AlphaFoldDB" id="A0A8B8ARW1"/>
<evidence type="ECO:0000313" key="2">
    <source>
        <dbReference type="RefSeq" id="XP_022292939.1"/>
    </source>
</evidence>
<name>A0A8B8ARW1_CRAVI</name>
<dbReference type="KEGG" id="cvn:111103770"/>
<sequence length="144" mass="16696">MKRDIKMLSLDLQTANLEAYHSTINHFAPKMNKFSYKGMQSRLILAAMHHNENSGRRQATTINNTLRYKIAFPKQKKGDYTVKKVKTPSTYGYVDILIEKVRTFAQNGEIPHFDDVENVPLCEEFPHPDKNLAVQTLLTRFRLN</sequence>
<accession>A0A8B8ARW1</accession>
<dbReference type="GeneID" id="111103770"/>
<protein>
    <submittedName>
        <fullName evidence="2">Uncharacterized protein LOC111103770</fullName>
    </submittedName>
</protein>
<dbReference type="PANTHER" id="PTHR31751">
    <property type="entry name" value="SI:CH211-108C17.2-RELATED-RELATED"/>
    <property type="match status" value="1"/>
</dbReference>
<dbReference type="RefSeq" id="XP_022292939.1">
    <property type="nucleotide sequence ID" value="XM_022437231.1"/>
</dbReference>
<reference evidence="2" key="1">
    <citation type="submission" date="2025-08" db="UniProtKB">
        <authorList>
            <consortium name="RefSeq"/>
        </authorList>
    </citation>
    <scope>IDENTIFICATION</scope>
    <source>
        <tissue evidence="2">Whole sample</tissue>
    </source>
</reference>
<keyword evidence="1" id="KW-1185">Reference proteome</keyword>
<gene>
    <name evidence="2" type="primary">LOC111103770</name>
</gene>